<dbReference type="Proteomes" id="UP000030634">
    <property type="component" value="Chromosome"/>
</dbReference>
<accession>A0A0A7KD70</accession>
<reference evidence="3" key="1">
    <citation type="submission" date="2014-11" db="EMBL/GenBank/DDBJ databases">
        <title>Hymenobacter sp. DG25B genome submission.</title>
        <authorList>
            <person name="Jung H.-Y."/>
            <person name="Kim M.K."/>
            <person name="Srinivasan S."/>
            <person name="Lim S."/>
        </authorList>
    </citation>
    <scope>NUCLEOTIDE SEQUENCE [LARGE SCALE GENOMIC DNA]</scope>
    <source>
        <strain evidence="3">DY59</strain>
    </source>
</reference>
<feature type="chain" id="PRO_5002030532" evidence="1">
    <location>
        <begin position="25"/>
        <end position="236"/>
    </location>
</feature>
<proteinExistence type="predicted"/>
<dbReference type="HOGENOM" id="CLU_1218429_0_0_0"/>
<dbReference type="KEGG" id="dsw:QR90_01855"/>
<dbReference type="EMBL" id="CP010028">
    <property type="protein sequence ID" value="AIZ44122.1"/>
    <property type="molecule type" value="Genomic_DNA"/>
</dbReference>
<evidence type="ECO:0000256" key="1">
    <source>
        <dbReference type="SAM" id="SignalP"/>
    </source>
</evidence>
<organism evidence="2 3">
    <name type="scientific">Deinococcus radiopugnans</name>
    <dbReference type="NCBI Taxonomy" id="57497"/>
    <lineage>
        <taxon>Bacteria</taxon>
        <taxon>Thermotogati</taxon>
        <taxon>Deinococcota</taxon>
        <taxon>Deinococci</taxon>
        <taxon>Deinococcales</taxon>
        <taxon>Deinococcaceae</taxon>
        <taxon>Deinococcus</taxon>
    </lineage>
</organism>
<dbReference type="AlphaFoldDB" id="A0A0A7KD70"/>
<dbReference type="STRING" id="1182571.QR90_01855"/>
<feature type="signal peptide" evidence="1">
    <location>
        <begin position="1"/>
        <end position="24"/>
    </location>
</feature>
<dbReference type="RefSeq" id="WP_039681786.1">
    <property type="nucleotide sequence ID" value="NZ_CP010028.1"/>
</dbReference>
<keyword evidence="1" id="KW-0732">Signal</keyword>
<name>A0A0A7KD70_9DEIO</name>
<dbReference type="PROSITE" id="PS51257">
    <property type="entry name" value="PROKAR_LIPOPROTEIN"/>
    <property type="match status" value="1"/>
</dbReference>
<evidence type="ECO:0000313" key="2">
    <source>
        <dbReference type="EMBL" id="AIZ44122.1"/>
    </source>
</evidence>
<protein>
    <submittedName>
        <fullName evidence="2">Uncharacterized protein</fullName>
    </submittedName>
</protein>
<gene>
    <name evidence="2" type="ORF">QR90_01855</name>
</gene>
<sequence>MFKRSLLPLSLCALTLTLAACAPAQTGPLPDPAGFRPAPGDVTQNVEGVGDLGRWMITRDLQNATWLGEKVGGRTLREPINVVMIDAVAKTPEAATRRMLDAMTQAGYGPKNMHSDGYYGYLNGELRGQYPQGKGLAFSDGPWYAANNHGRVFGPFAVGESTVFIASFSRENFRWLPRPGHPYNSFQAARDDLSRQMEAKTVFKPQGYLNLGSALDTPTETTGDHDGRALLLVAQE</sequence>
<evidence type="ECO:0000313" key="3">
    <source>
        <dbReference type="Proteomes" id="UP000030634"/>
    </source>
</evidence>